<proteinExistence type="predicted"/>
<gene>
    <name evidence="1" type="ORF">SEMRO_643_G180310.1</name>
</gene>
<dbReference type="EMBL" id="CAICTM010000642">
    <property type="protein sequence ID" value="CAB9514272.1"/>
    <property type="molecule type" value="Genomic_DNA"/>
</dbReference>
<name>A0A9N8HIT4_9STRA</name>
<organism evidence="1 2">
    <name type="scientific">Seminavis robusta</name>
    <dbReference type="NCBI Taxonomy" id="568900"/>
    <lineage>
        <taxon>Eukaryota</taxon>
        <taxon>Sar</taxon>
        <taxon>Stramenopiles</taxon>
        <taxon>Ochrophyta</taxon>
        <taxon>Bacillariophyta</taxon>
        <taxon>Bacillariophyceae</taxon>
        <taxon>Bacillariophycidae</taxon>
        <taxon>Naviculales</taxon>
        <taxon>Naviculaceae</taxon>
        <taxon>Seminavis</taxon>
    </lineage>
</organism>
<keyword evidence="2" id="KW-1185">Reference proteome</keyword>
<protein>
    <submittedName>
        <fullName evidence="1">Uncharacterized protein</fullName>
    </submittedName>
</protein>
<accession>A0A9N8HIT4</accession>
<sequence length="211" mass="24394">MKLQLALRDTIGAWFAFALQLVMQGTRYLFGRFLPLANIIYGKNVQVCEAKQEGQSEQDGLLREKISELCATVTQMLAKQSAFEEQFKHEAESREALFLRTEKLKDNFMDLQKYAKRETKKLQVELAKLNNNLDSLTHFAMEDYICSQQNYRERRMRKEAFLDGISTHDLSSSSNSTVDSNEDAVEEDEGLSFRDWVTCASSLHRKTIMRN</sequence>
<evidence type="ECO:0000313" key="2">
    <source>
        <dbReference type="Proteomes" id="UP001153069"/>
    </source>
</evidence>
<reference evidence="1" key="1">
    <citation type="submission" date="2020-06" db="EMBL/GenBank/DDBJ databases">
        <authorList>
            <consortium name="Plant Systems Biology data submission"/>
        </authorList>
    </citation>
    <scope>NUCLEOTIDE SEQUENCE</scope>
    <source>
        <strain evidence="1">D6</strain>
    </source>
</reference>
<dbReference type="AlphaFoldDB" id="A0A9N8HIT4"/>
<comment type="caution">
    <text evidence="1">The sequence shown here is derived from an EMBL/GenBank/DDBJ whole genome shotgun (WGS) entry which is preliminary data.</text>
</comment>
<dbReference type="Proteomes" id="UP001153069">
    <property type="component" value="Unassembled WGS sequence"/>
</dbReference>
<evidence type="ECO:0000313" key="1">
    <source>
        <dbReference type="EMBL" id="CAB9514272.1"/>
    </source>
</evidence>